<organism evidence="2 3">
    <name type="scientific">Aestuariivirga litoralis</name>
    <dbReference type="NCBI Taxonomy" id="2650924"/>
    <lineage>
        <taxon>Bacteria</taxon>
        <taxon>Pseudomonadati</taxon>
        <taxon>Pseudomonadota</taxon>
        <taxon>Alphaproteobacteria</taxon>
        <taxon>Hyphomicrobiales</taxon>
        <taxon>Aestuariivirgaceae</taxon>
        <taxon>Aestuariivirga</taxon>
    </lineage>
</organism>
<keyword evidence="1" id="KW-0472">Membrane</keyword>
<feature type="transmembrane region" description="Helical" evidence="1">
    <location>
        <begin position="74"/>
        <end position="96"/>
    </location>
</feature>
<sequence length="176" mass="19969">MLTRLLDQFRQYAVMFLYLLILFGLFVLNERIVLDQHGLTFAASGFAVINALVLAKVMLVMEDLRPARFVERRPLVYVIVFEALLLTLFFLVFHVVERVAMSLWHGESLDRSLVTIGGGGWAGVICVSLILFISLLPYFAFKHLSRAIGIERVKTLLFRPPDEWTSGRAPETGSRP</sequence>
<feature type="transmembrane region" description="Helical" evidence="1">
    <location>
        <begin position="12"/>
        <end position="29"/>
    </location>
</feature>
<reference evidence="3" key="1">
    <citation type="submission" date="2018-06" db="EMBL/GenBank/DDBJ databases">
        <title>Aestuariibacter litoralis strain KCTC 52945T.</title>
        <authorList>
            <person name="Li X."/>
            <person name="Salam N."/>
            <person name="Li J.-L."/>
            <person name="Chen Y.-M."/>
            <person name="Yang Z.-W."/>
            <person name="Zhang L.-Y."/>
            <person name="Han M.-X."/>
            <person name="Xiao M."/>
            <person name="Li W.-J."/>
        </authorList>
    </citation>
    <scope>NUCLEOTIDE SEQUENCE [LARGE SCALE GENOMIC DNA]</scope>
    <source>
        <strain evidence="3">KCTC 52945</strain>
    </source>
</reference>
<feature type="transmembrane region" description="Helical" evidence="1">
    <location>
        <begin position="116"/>
        <end position="141"/>
    </location>
</feature>
<protein>
    <submittedName>
        <fullName evidence="2">Uncharacterized protein</fullName>
    </submittedName>
</protein>
<keyword evidence="1" id="KW-1133">Transmembrane helix</keyword>
<name>A0A2W2B854_9HYPH</name>
<proteinExistence type="predicted"/>
<dbReference type="Proteomes" id="UP000248795">
    <property type="component" value="Unassembled WGS sequence"/>
</dbReference>
<dbReference type="AlphaFoldDB" id="A0A2W2B854"/>
<keyword evidence="1" id="KW-0812">Transmembrane</keyword>
<evidence type="ECO:0000313" key="3">
    <source>
        <dbReference type="Proteomes" id="UP000248795"/>
    </source>
</evidence>
<dbReference type="EMBL" id="QKVK01000006">
    <property type="protein sequence ID" value="PZF76238.1"/>
    <property type="molecule type" value="Genomic_DNA"/>
</dbReference>
<feature type="transmembrane region" description="Helical" evidence="1">
    <location>
        <begin position="41"/>
        <end position="62"/>
    </location>
</feature>
<gene>
    <name evidence="2" type="ORF">DK847_13645</name>
</gene>
<evidence type="ECO:0000313" key="2">
    <source>
        <dbReference type="EMBL" id="PZF76238.1"/>
    </source>
</evidence>
<accession>A0A2W2B854</accession>
<comment type="caution">
    <text evidence="2">The sequence shown here is derived from an EMBL/GenBank/DDBJ whole genome shotgun (WGS) entry which is preliminary data.</text>
</comment>
<evidence type="ECO:0000256" key="1">
    <source>
        <dbReference type="SAM" id="Phobius"/>
    </source>
</evidence>
<keyword evidence="3" id="KW-1185">Reference proteome</keyword>